<reference evidence="3" key="1">
    <citation type="submission" date="2016-10" db="EMBL/GenBank/DDBJ databases">
        <authorList>
            <person name="Varghese N."/>
            <person name="Submissions S."/>
        </authorList>
    </citation>
    <scope>NUCLEOTIDE SEQUENCE [LARGE SCALE GENOMIC DNA]</scope>
    <source>
        <strain evidence="3">DSM 22951</strain>
    </source>
</reference>
<keyword evidence="3" id="KW-1185">Reference proteome</keyword>
<dbReference type="Proteomes" id="UP000250028">
    <property type="component" value="Unassembled WGS sequence"/>
</dbReference>
<name>A0A2Y8ZU54_9MICO</name>
<sequence>MTTYTANVTREGDDWLGDIPELEGASTYAATLPRLVEYLHEVAILAADLPDDADVVIDLRFDDALPDLAAAAAVGQARRQHAREADELAERTSGVVHRLVGDGYSVRDVAAIVGITPGRVSQITQATATTTRTPRKSARAGKVPKRAAPRAIRVQAGRVTPSAASRAQDKV</sequence>
<dbReference type="OrthoDB" id="5772641at2"/>
<dbReference type="AlphaFoldDB" id="A0A2Y8ZU54"/>
<dbReference type="SUPFAM" id="SSF88659">
    <property type="entry name" value="Sigma3 and sigma4 domains of RNA polymerase sigma factors"/>
    <property type="match status" value="1"/>
</dbReference>
<evidence type="ECO:0000313" key="3">
    <source>
        <dbReference type="Proteomes" id="UP000250028"/>
    </source>
</evidence>
<dbReference type="EMBL" id="UESZ01000001">
    <property type="protein sequence ID" value="SSA33377.1"/>
    <property type="molecule type" value="Genomic_DNA"/>
</dbReference>
<feature type="compositionally biased region" description="Basic residues" evidence="1">
    <location>
        <begin position="133"/>
        <end position="148"/>
    </location>
</feature>
<evidence type="ECO:0000313" key="2">
    <source>
        <dbReference type="EMBL" id="SSA33377.1"/>
    </source>
</evidence>
<dbReference type="InterPro" id="IPR013324">
    <property type="entry name" value="RNA_pol_sigma_r3/r4-like"/>
</dbReference>
<proteinExistence type="predicted"/>
<feature type="region of interest" description="Disordered" evidence="1">
    <location>
        <begin position="126"/>
        <end position="171"/>
    </location>
</feature>
<protein>
    <submittedName>
        <fullName evidence="2">Uncharacterized protein</fullName>
    </submittedName>
</protein>
<organism evidence="2 3">
    <name type="scientific">Branchiibius hedensis</name>
    <dbReference type="NCBI Taxonomy" id="672460"/>
    <lineage>
        <taxon>Bacteria</taxon>
        <taxon>Bacillati</taxon>
        <taxon>Actinomycetota</taxon>
        <taxon>Actinomycetes</taxon>
        <taxon>Micrococcales</taxon>
        <taxon>Dermacoccaceae</taxon>
        <taxon>Branchiibius</taxon>
    </lineage>
</organism>
<evidence type="ECO:0000256" key="1">
    <source>
        <dbReference type="SAM" id="MobiDB-lite"/>
    </source>
</evidence>
<accession>A0A2Y8ZU54</accession>
<dbReference type="RefSeq" id="WP_109684087.1">
    <property type="nucleotide sequence ID" value="NZ_QGDN01000001.1"/>
</dbReference>
<gene>
    <name evidence="2" type="ORF">SAMN04489750_0652</name>
</gene>